<dbReference type="Pfam" id="PF00857">
    <property type="entry name" value="Isochorismatase"/>
    <property type="match status" value="1"/>
</dbReference>
<dbReference type="Gene3D" id="3.40.30.10">
    <property type="entry name" value="Glutaredoxin"/>
    <property type="match status" value="1"/>
</dbReference>
<proteinExistence type="inferred from homology"/>
<feature type="compositionally biased region" description="Low complexity" evidence="2">
    <location>
        <begin position="473"/>
        <end position="490"/>
    </location>
</feature>
<dbReference type="Proteomes" id="UP000572817">
    <property type="component" value="Unassembled WGS sequence"/>
</dbReference>
<gene>
    <name evidence="4" type="ORF">GTA08_BOTSDO03151</name>
</gene>
<feature type="compositionally biased region" description="Polar residues" evidence="2">
    <location>
        <begin position="434"/>
        <end position="459"/>
    </location>
</feature>
<dbReference type="SUPFAM" id="SSF52499">
    <property type="entry name" value="Isochorismatase-like hydrolases"/>
    <property type="match status" value="1"/>
</dbReference>
<organism evidence="4 5">
    <name type="scientific">Botryosphaeria dothidea</name>
    <dbReference type="NCBI Taxonomy" id="55169"/>
    <lineage>
        <taxon>Eukaryota</taxon>
        <taxon>Fungi</taxon>
        <taxon>Dikarya</taxon>
        <taxon>Ascomycota</taxon>
        <taxon>Pezizomycotina</taxon>
        <taxon>Dothideomycetes</taxon>
        <taxon>Dothideomycetes incertae sedis</taxon>
        <taxon>Botryosphaeriales</taxon>
        <taxon>Botryosphaeriaceae</taxon>
        <taxon>Botryosphaeria</taxon>
    </lineage>
</organism>
<feature type="compositionally biased region" description="Low complexity" evidence="2">
    <location>
        <begin position="424"/>
        <end position="433"/>
    </location>
</feature>
<feature type="compositionally biased region" description="Acidic residues" evidence="2">
    <location>
        <begin position="96"/>
        <end position="111"/>
    </location>
</feature>
<comment type="caution">
    <text evidence="4">The sequence shown here is derived from an EMBL/GenBank/DDBJ whole genome shotgun (WGS) entry which is preliminary data.</text>
</comment>
<dbReference type="Pfam" id="PF13410">
    <property type="entry name" value="GST_C_2"/>
    <property type="match status" value="1"/>
</dbReference>
<feature type="domain" description="Fe2OG dioxygenase" evidence="3">
    <location>
        <begin position="603"/>
        <end position="724"/>
    </location>
</feature>
<dbReference type="EMBL" id="WWBZ02000016">
    <property type="protein sequence ID" value="KAF4309097.1"/>
    <property type="molecule type" value="Genomic_DNA"/>
</dbReference>
<dbReference type="OrthoDB" id="445341at2759"/>
<dbReference type="PANTHER" id="PTHR31212:SF5">
    <property type="entry name" value="ISOCHORISMATASE FAMILY PROTEIN FAMILY (AFU_ORTHOLOGUE AFUA_3G14500)"/>
    <property type="match status" value="1"/>
</dbReference>
<dbReference type="InterPro" id="IPR027450">
    <property type="entry name" value="AlkB-like"/>
</dbReference>
<feature type="compositionally biased region" description="Basic and acidic residues" evidence="2">
    <location>
        <begin position="1087"/>
        <end position="1097"/>
    </location>
</feature>
<dbReference type="InterPro" id="IPR036282">
    <property type="entry name" value="Glutathione-S-Trfase_C_sf"/>
</dbReference>
<feature type="region of interest" description="Disordered" evidence="2">
    <location>
        <begin position="826"/>
        <end position="846"/>
    </location>
</feature>
<evidence type="ECO:0000313" key="5">
    <source>
        <dbReference type="Proteomes" id="UP000572817"/>
    </source>
</evidence>
<name>A0A8H4IZC9_9PEZI</name>
<evidence type="ECO:0000256" key="1">
    <source>
        <dbReference type="ARBA" id="ARBA00006336"/>
    </source>
</evidence>
<dbReference type="Pfam" id="PF13532">
    <property type="entry name" value="2OG-FeII_Oxy_2"/>
    <property type="match status" value="1"/>
</dbReference>
<protein>
    <submittedName>
        <fullName evidence="4">Isochorismatase-like protein</fullName>
    </submittedName>
</protein>
<comment type="similarity">
    <text evidence="1">Belongs to the isochorismatase family.</text>
</comment>
<dbReference type="GO" id="GO:0006307">
    <property type="term" value="P:DNA alkylation repair"/>
    <property type="evidence" value="ECO:0007669"/>
    <property type="project" value="InterPro"/>
</dbReference>
<feature type="compositionally biased region" description="Basic and acidic residues" evidence="2">
    <location>
        <begin position="294"/>
        <end position="319"/>
    </location>
</feature>
<dbReference type="GO" id="GO:0051213">
    <property type="term" value="F:dioxygenase activity"/>
    <property type="evidence" value="ECO:0007669"/>
    <property type="project" value="InterPro"/>
</dbReference>
<evidence type="ECO:0000259" key="3">
    <source>
        <dbReference type="PROSITE" id="PS51471"/>
    </source>
</evidence>
<sequence>MSSSFFADLLQQKQPQFQTNKALIVVGLQNDFCSPDGKLPVTQPPGLLDRIKRLVPTFREHAGHVIWVRTELRPNQPVDDADDADAIVTSVPGEDASSDGDGDGDGDDDADLTTLAELPPTSGSRRRPSDLLKRIQARSRKAEKEAELAQEDELFLTQGSRRQICAAGSLGAEWADDIAAEIKPEDTLVTKTRYSALKGTTLLLTLRSKLVTELYVCGCISNISVYATAVEAARHGIEIYLVDDCVGYRQMNRHREAIRQMVEYMGAQTISSVDLDAQLTGKPEKGDTSQGSKADTDLDLRDMLKNLKINDKNSPRCKDSSSPPKPARPASVSPQHDAVVASASPLEAADSDDALLDETTLLLERHSIRSRPPVERQLPPRSSEPVKSKVRMRRKPSQKSQSPSKKPSDNSKEGEKPGTEPPKSSQASAASVSKPTSGEGSPSEILKTSTSKAETSNPASDKKVSSKTETVGSQSPKKTPTPQQSKKSQSLATLPTLGPSDKIGEGDSKIVHDFLPQTLRASTDPEKSLEEVIFHKLYNEVRWQTMMHAQGEVPRLVSVQGEFASDGSMPVYRHPSDQSLPLLHFSPAVLRVRKQVEQLVKHPVNHVLIQLYRGGQDYISEHSDKTLDIVRGSSIVNVSFGAQRTMRLRTKRSAKPDQADYEASSVRQTQRVSMPHNSVFVLGPQTNMRWLHGINADKRPSEEKSNQEKDFSGMRISLTFRHVGTYLSSDSNKIWGQGATSKAKEAANCVINGDEEETDQLIQAFGKENQSTEFGWEQTYGKGSDVLHFRHPPRPETPILYTSHSNIERQAVLLYLDHLGLEFALVEPPPSPQPPPASSSQRHYSTPPRTICLRDTDALHTEVCGASLILSYLESHYYSPLQAAVEPKDAREGGAVGDRAAVAAAQTYLSHASHFYRLWARCVASSSSTVAVESPGPTPSAKEPSLPIAADLAQQLTGDLAALEELRATDALRRNPASPYLVGGAFSIADCAVWPLVNALRRSGWSGWSGERWPELAGYWGELVEAREGVKRFVDDAAASTRTDTHASKGGQKVMTTTGKDDRGEDKDEEEGRDAKTAQPVASTPAAEKEKGKGKAK</sequence>
<keyword evidence="5" id="KW-1185">Reference proteome</keyword>
<dbReference type="Gene3D" id="3.40.50.850">
    <property type="entry name" value="Isochorismatase-like"/>
    <property type="match status" value="1"/>
</dbReference>
<dbReference type="SUPFAM" id="SSF51197">
    <property type="entry name" value="Clavaminate synthase-like"/>
    <property type="match status" value="1"/>
</dbReference>
<dbReference type="InterPro" id="IPR000868">
    <property type="entry name" value="Isochorismatase-like_dom"/>
</dbReference>
<evidence type="ECO:0000256" key="2">
    <source>
        <dbReference type="SAM" id="MobiDB-lite"/>
    </source>
</evidence>
<feature type="region of interest" description="Disordered" evidence="2">
    <location>
        <begin position="1040"/>
        <end position="1097"/>
    </location>
</feature>
<dbReference type="InterPro" id="IPR037151">
    <property type="entry name" value="AlkB-like_sf"/>
</dbReference>
<feature type="region of interest" description="Disordered" evidence="2">
    <location>
        <begin position="275"/>
        <end position="339"/>
    </location>
</feature>
<feature type="compositionally biased region" description="Pro residues" evidence="2">
    <location>
        <begin position="827"/>
        <end position="837"/>
    </location>
</feature>
<dbReference type="InterPro" id="IPR032854">
    <property type="entry name" value="ALKBH3"/>
</dbReference>
<feature type="region of interest" description="Disordered" evidence="2">
    <location>
        <begin position="367"/>
        <end position="505"/>
    </location>
</feature>
<dbReference type="InterPro" id="IPR005123">
    <property type="entry name" value="Oxoglu/Fe-dep_dioxygenase_dom"/>
</dbReference>
<dbReference type="PANTHER" id="PTHR31212">
    <property type="entry name" value="ALPHA-KETOGLUTARATE-DEPENDENT DIOXYGENASE ALKB HOMOLOG 3"/>
    <property type="match status" value="1"/>
</dbReference>
<feature type="region of interest" description="Disordered" evidence="2">
    <location>
        <begin position="90"/>
        <end position="131"/>
    </location>
</feature>
<dbReference type="CDD" id="cd00431">
    <property type="entry name" value="cysteine_hydrolases"/>
    <property type="match status" value="1"/>
</dbReference>
<dbReference type="PROSITE" id="PS51471">
    <property type="entry name" value="FE2OG_OXY"/>
    <property type="match status" value="1"/>
</dbReference>
<dbReference type="InterPro" id="IPR036380">
    <property type="entry name" value="Isochorismatase-like_sf"/>
</dbReference>
<dbReference type="Gene3D" id="1.20.1050.10">
    <property type="match status" value="1"/>
</dbReference>
<reference evidence="4" key="1">
    <citation type="submission" date="2020-04" db="EMBL/GenBank/DDBJ databases">
        <title>Genome Assembly and Annotation of Botryosphaeria dothidea sdau 11-99, a Latent Pathogen of Apple Fruit Ring Rot in China.</title>
        <authorList>
            <person name="Yu C."/>
            <person name="Diao Y."/>
            <person name="Lu Q."/>
            <person name="Zhao J."/>
            <person name="Cui S."/>
            <person name="Peng C."/>
            <person name="He B."/>
            <person name="Liu H."/>
        </authorList>
    </citation>
    <scope>NUCLEOTIDE SEQUENCE [LARGE SCALE GENOMIC DNA]</scope>
    <source>
        <strain evidence="4">Sdau11-99</strain>
    </source>
</reference>
<dbReference type="SUPFAM" id="SSF47616">
    <property type="entry name" value="GST C-terminal domain-like"/>
    <property type="match status" value="1"/>
</dbReference>
<dbReference type="AlphaFoldDB" id="A0A8H4IZC9"/>
<accession>A0A8H4IZC9</accession>
<feature type="compositionally biased region" description="Basic residues" evidence="2">
    <location>
        <begin position="388"/>
        <end position="397"/>
    </location>
</feature>
<dbReference type="Gene3D" id="2.60.120.590">
    <property type="entry name" value="Alpha-ketoglutarate-dependent dioxygenase AlkB-like"/>
    <property type="match status" value="1"/>
</dbReference>
<feature type="compositionally biased region" description="Basic and acidic residues" evidence="2">
    <location>
        <begin position="406"/>
        <end position="418"/>
    </location>
</feature>
<evidence type="ECO:0000313" key="4">
    <source>
        <dbReference type="EMBL" id="KAF4309097.1"/>
    </source>
</evidence>